<dbReference type="RefSeq" id="WP_125210386.1">
    <property type="nucleotide sequence ID" value="NZ_PDER01000012.1"/>
</dbReference>
<dbReference type="NCBIfam" id="NF046120">
    <property type="entry name" value="lipo_SCO0607"/>
    <property type="match status" value="1"/>
</dbReference>
<dbReference type="PROSITE" id="PS51257">
    <property type="entry name" value="PROKAR_LIPOPROTEIN"/>
    <property type="match status" value="1"/>
</dbReference>
<reference evidence="2 3" key="1">
    <citation type="submission" date="2017-10" db="EMBL/GenBank/DDBJ databases">
        <title>Draft genome of actinobacteria isolated from guarana (Paullinia cupana (Mart.) Ducke.</title>
        <authorList>
            <person name="Siqueira K.A."/>
            <person name="Liotti R.G."/>
            <person name="Mendes T.A."/>
            <person name="Soares M.A."/>
        </authorList>
    </citation>
    <scope>NUCLEOTIDE SEQUENCE [LARGE SCALE GENOMIC DNA]</scope>
    <source>
        <strain evidence="2 3">199</strain>
    </source>
</reference>
<gene>
    <name evidence="2" type="ORF">CQW44_20505</name>
</gene>
<evidence type="ECO:0008006" key="4">
    <source>
        <dbReference type="Google" id="ProtNLM"/>
    </source>
</evidence>
<evidence type="ECO:0000313" key="2">
    <source>
        <dbReference type="EMBL" id="RRQ84474.1"/>
    </source>
</evidence>
<feature type="chain" id="PRO_5018649506" description="Lipoprotein" evidence="1">
    <location>
        <begin position="38"/>
        <end position="105"/>
    </location>
</feature>
<dbReference type="AlphaFoldDB" id="A0A3R8QFD1"/>
<evidence type="ECO:0000256" key="1">
    <source>
        <dbReference type="SAM" id="SignalP"/>
    </source>
</evidence>
<sequence length="105" mass="11201">MTTHRTRRRAPGTAAALVACSAATLAALLTGCSTADAICSDGEYPVQNIGTTGGQCVADGDKVPKGTFRYPEDKTPKHVDDKWDIYWQTHTIDEHGAVIKAPQDS</sequence>
<keyword evidence="3" id="KW-1185">Reference proteome</keyword>
<organism evidence="2 3">
    <name type="scientific">Streptomyces griseofuscus</name>
    <dbReference type="NCBI Taxonomy" id="146922"/>
    <lineage>
        <taxon>Bacteria</taxon>
        <taxon>Bacillati</taxon>
        <taxon>Actinomycetota</taxon>
        <taxon>Actinomycetes</taxon>
        <taxon>Kitasatosporales</taxon>
        <taxon>Streptomycetaceae</taxon>
        <taxon>Streptomyces</taxon>
    </lineage>
</organism>
<dbReference type="InterPro" id="IPR006311">
    <property type="entry name" value="TAT_signal"/>
</dbReference>
<dbReference type="PROSITE" id="PS51318">
    <property type="entry name" value="TAT"/>
    <property type="match status" value="1"/>
</dbReference>
<dbReference type="EMBL" id="PDES01000009">
    <property type="protein sequence ID" value="RRQ84474.1"/>
    <property type="molecule type" value="Genomic_DNA"/>
</dbReference>
<dbReference type="Proteomes" id="UP000276379">
    <property type="component" value="Unassembled WGS sequence"/>
</dbReference>
<feature type="signal peptide" evidence="1">
    <location>
        <begin position="1"/>
        <end position="37"/>
    </location>
</feature>
<comment type="caution">
    <text evidence="2">The sequence shown here is derived from an EMBL/GenBank/DDBJ whole genome shotgun (WGS) entry which is preliminary data.</text>
</comment>
<proteinExistence type="predicted"/>
<keyword evidence="1" id="KW-0732">Signal</keyword>
<dbReference type="InterPro" id="IPR058119">
    <property type="entry name" value="SCO0607-like"/>
</dbReference>
<protein>
    <recommendedName>
        <fullName evidence="4">Lipoprotein</fullName>
    </recommendedName>
</protein>
<name>A0A3R8QFD1_9ACTN</name>
<evidence type="ECO:0000313" key="3">
    <source>
        <dbReference type="Proteomes" id="UP000276379"/>
    </source>
</evidence>
<accession>A0A3R8QFD1</accession>